<dbReference type="PANTHER" id="PTHR32309">
    <property type="entry name" value="TYROSINE-PROTEIN KINASE"/>
    <property type="match status" value="1"/>
</dbReference>
<dbReference type="Pfam" id="PF02706">
    <property type="entry name" value="Wzz"/>
    <property type="match status" value="1"/>
</dbReference>
<reference evidence="10 11" key="1">
    <citation type="submission" date="2020-07" db="EMBL/GenBank/DDBJ databases">
        <title>A new beta-1,3-glucan-decomposing anaerobic bacterium isolated from anoxic soil subjected to biological soil disinfestation.</title>
        <authorList>
            <person name="Ueki A."/>
            <person name="Tonouchi A."/>
        </authorList>
    </citation>
    <scope>NUCLEOTIDE SEQUENCE [LARGE SCALE GENOMIC DNA]</scope>
    <source>
        <strain evidence="10 11">TW1</strain>
    </source>
</reference>
<sequence length="221" mass="24747">MELKEYFNIVRKRLLLVILITLSCTLISAVVSYFVIKPVYKADISVLIGQNQKSDSATKENYNDVMMYQKMVKTYSIFVQTKTVANDVINELNLDMNADQLIKMISVAPKGDTEFLTITVKSKDKSQVAKIANQIAKSLKKESIEIYNQDNIKLVDDAVEPTSPDSPRPLLNIAVALFVGLMLSIGIVFLIEYLDNTVKDEEELTRLLGVPVIGVIPTIEE</sequence>
<name>A0A6V8SJ36_9CLOT</name>
<evidence type="ECO:0000313" key="11">
    <source>
        <dbReference type="Proteomes" id="UP000580568"/>
    </source>
</evidence>
<evidence type="ECO:0000256" key="5">
    <source>
        <dbReference type="ARBA" id="ARBA00022989"/>
    </source>
</evidence>
<evidence type="ECO:0000256" key="2">
    <source>
        <dbReference type="ARBA" id="ARBA00006683"/>
    </source>
</evidence>
<gene>
    <name evidence="10" type="ORF">bsdtw1_02860</name>
</gene>
<comment type="subcellular location">
    <subcellularLocation>
        <location evidence="1">Cell membrane</location>
        <topology evidence="1">Multi-pass membrane protein</topology>
    </subcellularLocation>
</comment>
<evidence type="ECO:0000259" key="9">
    <source>
        <dbReference type="Pfam" id="PF13807"/>
    </source>
</evidence>
<dbReference type="InterPro" id="IPR032807">
    <property type="entry name" value="GNVR"/>
</dbReference>
<evidence type="ECO:0000256" key="6">
    <source>
        <dbReference type="ARBA" id="ARBA00023136"/>
    </source>
</evidence>
<dbReference type="Proteomes" id="UP000580568">
    <property type="component" value="Unassembled WGS sequence"/>
</dbReference>
<feature type="domain" description="Tyrosine-protein kinase G-rich" evidence="9">
    <location>
        <begin position="138"/>
        <end position="190"/>
    </location>
</feature>
<proteinExistence type="inferred from homology"/>
<keyword evidence="5 7" id="KW-1133">Transmembrane helix</keyword>
<keyword evidence="4 7" id="KW-0812">Transmembrane</keyword>
<protein>
    <submittedName>
        <fullName evidence="10">Putative capsular polysaccharide biosynthesis protein YwqC</fullName>
    </submittedName>
</protein>
<feature type="transmembrane region" description="Helical" evidence="7">
    <location>
        <begin position="14"/>
        <end position="36"/>
    </location>
</feature>
<keyword evidence="6 7" id="KW-0472">Membrane</keyword>
<organism evidence="10 11">
    <name type="scientific">Clostridium fungisolvens</name>
    <dbReference type="NCBI Taxonomy" id="1604897"/>
    <lineage>
        <taxon>Bacteria</taxon>
        <taxon>Bacillati</taxon>
        <taxon>Bacillota</taxon>
        <taxon>Clostridia</taxon>
        <taxon>Eubacteriales</taxon>
        <taxon>Clostridiaceae</taxon>
        <taxon>Clostridium</taxon>
    </lineage>
</organism>
<comment type="similarity">
    <text evidence="2">Belongs to the CpsC/CapA family.</text>
</comment>
<evidence type="ECO:0000256" key="7">
    <source>
        <dbReference type="SAM" id="Phobius"/>
    </source>
</evidence>
<dbReference type="PROSITE" id="PS51257">
    <property type="entry name" value="PROKAR_LIPOPROTEIN"/>
    <property type="match status" value="1"/>
</dbReference>
<evidence type="ECO:0000256" key="4">
    <source>
        <dbReference type="ARBA" id="ARBA00022692"/>
    </source>
</evidence>
<keyword evidence="3" id="KW-1003">Cell membrane</keyword>
<dbReference type="Pfam" id="PF13807">
    <property type="entry name" value="GNVR"/>
    <property type="match status" value="1"/>
</dbReference>
<dbReference type="GO" id="GO:0004713">
    <property type="term" value="F:protein tyrosine kinase activity"/>
    <property type="evidence" value="ECO:0007669"/>
    <property type="project" value="TreeGrafter"/>
</dbReference>
<evidence type="ECO:0000256" key="1">
    <source>
        <dbReference type="ARBA" id="ARBA00004651"/>
    </source>
</evidence>
<dbReference type="InterPro" id="IPR050445">
    <property type="entry name" value="Bact_polysacc_biosynth/exp"/>
</dbReference>
<feature type="transmembrane region" description="Helical" evidence="7">
    <location>
        <begin position="170"/>
        <end position="191"/>
    </location>
</feature>
<feature type="domain" description="Polysaccharide chain length determinant N-terminal" evidence="8">
    <location>
        <begin position="2"/>
        <end position="92"/>
    </location>
</feature>
<dbReference type="GO" id="GO:0005886">
    <property type="term" value="C:plasma membrane"/>
    <property type="evidence" value="ECO:0007669"/>
    <property type="project" value="UniProtKB-SubCell"/>
</dbReference>
<dbReference type="EMBL" id="BLZR01000001">
    <property type="protein sequence ID" value="GFP76756.1"/>
    <property type="molecule type" value="Genomic_DNA"/>
</dbReference>
<dbReference type="InterPro" id="IPR003856">
    <property type="entry name" value="LPS_length_determ_N"/>
</dbReference>
<dbReference type="AlphaFoldDB" id="A0A6V8SJ36"/>
<accession>A0A6V8SJ36</accession>
<evidence type="ECO:0000256" key="3">
    <source>
        <dbReference type="ARBA" id="ARBA00022475"/>
    </source>
</evidence>
<dbReference type="RefSeq" id="WP_183278166.1">
    <property type="nucleotide sequence ID" value="NZ_BLZR01000001.1"/>
</dbReference>
<dbReference type="PANTHER" id="PTHR32309:SF13">
    <property type="entry name" value="FERRIC ENTEROBACTIN TRANSPORT PROTEIN FEPE"/>
    <property type="match status" value="1"/>
</dbReference>
<evidence type="ECO:0000313" key="10">
    <source>
        <dbReference type="EMBL" id="GFP76756.1"/>
    </source>
</evidence>
<comment type="caution">
    <text evidence="10">The sequence shown here is derived from an EMBL/GenBank/DDBJ whole genome shotgun (WGS) entry which is preliminary data.</text>
</comment>
<keyword evidence="11" id="KW-1185">Reference proteome</keyword>
<evidence type="ECO:0000259" key="8">
    <source>
        <dbReference type="Pfam" id="PF02706"/>
    </source>
</evidence>